<dbReference type="EMBL" id="ATLV01014228">
    <property type="status" value="NOT_ANNOTATED_CDS"/>
    <property type="molecule type" value="Genomic_DNA"/>
</dbReference>
<keyword evidence="4" id="KW-1185">Reference proteome</keyword>
<evidence type="ECO:0000256" key="1">
    <source>
        <dbReference type="SAM" id="MobiDB-lite"/>
    </source>
</evidence>
<evidence type="ECO:0000313" key="3">
    <source>
        <dbReference type="EnsemblMetazoa" id="ASIC005898-PA"/>
    </source>
</evidence>
<feature type="region of interest" description="Disordered" evidence="1">
    <location>
        <begin position="1"/>
        <end position="59"/>
    </location>
</feature>
<dbReference type="EnsemblMetazoa" id="ASIC005898-RA">
    <property type="protein sequence ID" value="ASIC005898-PA"/>
    <property type="gene ID" value="ASIC005898"/>
</dbReference>
<feature type="compositionally biased region" description="Polar residues" evidence="1">
    <location>
        <begin position="1"/>
        <end position="15"/>
    </location>
</feature>
<proteinExistence type="predicted"/>
<dbReference type="EMBL" id="KE524948">
    <property type="protein sequence ID" value="KFB38492.1"/>
    <property type="molecule type" value="Genomic_DNA"/>
</dbReference>
<dbReference type="Proteomes" id="UP000030765">
    <property type="component" value="Unassembled WGS sequence"/>
</dbReference>
<feature type="compositionally biased region" description="Basic and acidic residues" evidence="1">
    <location>
        <begin position="33"/>
        <end position="45"/>
    </location>
</feature>
<reference evidence="2 4" key="1">
    <citation type="journal article" date="2014" name="BMC Genomics">
        <title>Genome sequence of Anopheles sinensis provides insight into genetics basis of mosquito competence for malaria parasites.</title>
        <authorList>
            <person name="Zhou D."/>
            <person name="Zhang D."/>
            <person name="Ding G."/>
            <person name="Shi L."/>
            <person name="Hou Q."/>
            <person name="Ye Y."/>
            <person name="Xu Y."/>
            <person name="Zhou H."/>
            <person name="Xiong C."/>
            <person name="Li S."/>
            <person name="Yu J."/>
            <person name="Hong S."/>
            <person name="Yu X."/>
            <person name="Zou P."/>
            <person name="Chen C."/>
            <person name="Chang X."/>
            <person name="Wang W."/>
            <person name="Lv Y."/>
            <person name="Sun Y."/>
            <person name="Ma L."/>
            <person name="Shen B."/>
            <person name="Zhu C."/>
        </authorList>
    </citation>
    <scope>NUCLEOTIDE SEQUENCE [LARGE SCALE GENOMIC DNA]</scope>
</reference>
<organism evidence="2">
    <name type="scientific">Anopheles sinensis</name>
    <name type="common">Mosquito</name>
    <dbReference type="NCBI Taxonomy" id="74873"/>
    <lineage>
        <taxon>Eukaryota</taxon>
        <taxon>Metazoa</taxon>
        <taxon>Ecdysozoa</taxon>
        <taxon>Arthropoda</taxon>
        <taxon>Hexapoda</taxon>
        <taxon>Insecta</taxon>
        <taxon>Pterygota</taxon>
        <taxon>Neoptera</taxon>
        <taxon>Endopterygota</taxon>
        <taxon>Diptera</taxon>
        <taxon>Nematocera</taxon>
        <taxon>Culicoidea</taxon>
        <taxon>Culicidae</taxon>
        <taxon>Anophelinae</taxon>
        <taxon>Anopheles</taxon>
    </lineage>
</organism>
<evidence type="ECO:0000313" key="2">
    <source>
        <dbReference type="EMBL" id="KFB38492.1"/>
    </source>
</evidence>
<evidence type="ECO:0000313" key="4">
    <source>
        <dbReference type="Proteomes" id="UP000030765"/>
    </source>
</evidence>
<protein>
    <submittedName>
        <fullName evidence="2 3">Uncharacterized protein</fullName>
    </submittedName>
</protein>
<gene>
    <name evidence="2" type="ORF">ZHAS_00005898</name>
</gene>
<name>A0A084VKJ8_ANOSI</name>
<dbReference type="AlphaFoldDB" id="A0A084VKJ8"/>
<dbReference type="VEuPathDB" id="VectorBase:ASIC005898"/>
<accession>A0A084VKJ8</accession>
<sequence>MATRQSGQYLTQVDPLSSRGRKCHRVQSGRPVPDPDKNGPPELKAHRTRTGAPGKDRIF</sequence>
<reference evidence="3" key="2">
    <citation type="submission" date="2020-05" db="UniProtKB">
        <authorList>
            <consortium name="EnsemblMetazoa"/>
        </authorList>
    </citation>
    <scope>IDENTIFICATION</scope>
</reference>